<feature type="domain" description="B12-binding" evidence="3">
    <location>
        <begin position="91"/>
        <end position="123"/>
    </location>
</feature>
<keyword evidence="1" id="KW-0479">Metal-binding</keyword>
<dbReference type="SMART" id="SM01018">
    <property type="entry name" value="B12-binding_2"/>
    <property type="match status" value="1"/>
</dbReference>
<dbReference type="GO" id="GO:0046653">
    <property type="term" value="P:tetrahydrofolate metabolic process"/>
    <property type="evidence" value="ECO:0007669"/>
    <property type="project" value="TreeGrafter"/>
</dbReference>
<dbReference type="PANTHER" id="PTHR45833:SF1">
    <property type="entry name" value="METHIONINE SYNTHASE"/>
    <property type="match status" value="1"/>
</dbReference>
<dbReference type="GO" id="GO:0031419">
    <property type="term" value="F:cobalamin binding"/>
    <property type="evidence" value="ECO:0007669"/>
    <property type="project" value="InterPro"/>
</dbReference>
<dbReference type="InterPro" id="IPR003759">
    <property type="entry name" value="Cbl-bd_cap"/>
</dbReference>
<dbReference type="GO" id="GO:0046872">
    <property type="term" value="F:metal ion binding"/>
    <property type="evidence" value="ECO:0007669"/>
    <property type="project" value="UniProtKB-KW"/>
</dbReference>
<dbReference type="AlphaFoldDB" id="X1Q405"/>
<reference evidence="5" key="1">
    <citation type="journal article" date="2014" name="Front. Microbiol.">
        <title>High frequency of phylogenetically diverse reductive dehalogenase-homologous genes in deep subseafloor sedimentary metagenomes.</title>
        <authorList>
            <person name="Kawai M."/>
            <person name="Futagami T."/>
            <person name="Toyoda A."/>
            <person name="Takaki Y."/>
            <person name="Nishi S."/>
            <person name="Hori S."/>
            <person name="Arai W."/>
            <person name="Tsubouchi T."/>
            <person name="Morono Y."/>
            <person name="Uchiyama I."/>
            <person name="Ito T."/>
            <person name="Fujiyama A."/>
            <person name="Inagaki F."/>
            <person name="Takami H."/>
        </authorList>
    </citation>
    <scope>NUCLEOTIDE SEQUENCE</scope>
    <source>
        <strain evidence="5">Expedition CK06-06</strain>
    </source>
</reference>
<dbReference type="InterPro" id="IPR006158">
    <property type="entry name" value="Cobalamin-bd"/>
</dbReference>
<dbReference type="Gene3D" id="3.40.50.280">
    <property type="entry name" value="Cobalamin-binding domain"/>
    <property type="match status" value="1"/>
</dbReference>
<evidence type="ECO:0000313" key="5">
    <source>
        <dbReference type="EMBL" id="GAI49466.1"/>
    </source>
</evidence>
<dbReference type="PROSITE" id="PS51332">
    <property type="entry name" value="B12_BINDING"/>
    <property type="match status" value="1"/>
</dbReference>
<evidence type="ECO:0000256" key="2">
    <source>
        <dbReference type="ARBA" id="ARBA00023285"/>
    </source>
</evidence>
<proteinExistence type="predicted"/>
<gene>
    <name evidence="5" type="ORF">S06H3_57745</name>
</gene>
<keyword evidence="2" id="KW-0170">Cobalt</keyword>
<evidence type="ECO:0000259" key="3">
    <source>
        <dbReference type="PROSITE" id="PS51332"/>
    </source>
</evidence>
<dbReference type="InterPro" id="IPR050554">
    <property type="entry name" value="Met_Synthase/Corrinoid"/>
</dbReference>
<feature type="domain" description="B12-binding N-terminal" evidence="4">
    <location>
        <begin position="1"/>
        <end position="89"/>
    </location>
</feature>
<evidence type="ECO:0000256" key="1">
    <source>
        <dbReference type="ARBA" id="ARBA00022723"/>
    </source>
</evidence>
<evidence type="ECO:0000259" key="4">
    <source>
        <dbReference type="PROSITE" id="PS51337"/>
    </source>
</evidence>
<dbReference type="GO" id="GO:0005829">
    <property type="term" value="C:cytosol"/>
    <property type="evidence" value="ECO:0007669"/>
    <property type="project" value="TreeGrafter"/>
</dbReference>
<dbReference type="GO" id="GO:0008705">
    <property type="term" value="F:methionine synthase activity"/>
    <property type="evidence" value="ECO:0007669"/>
    <property type="project" value="TreeGrafter"/>
</dbReference>
<dbReference type="SUPFAM" id="SSF47644">
    <property type="entry name" value="Methionine synthase domain"/>
    <property type="match status" value="1"/>
</dbReference>
<dbReference type="Gene3D" id="1.10.1240.10">
    <property type="entry name" value="Methionine synthase domain"/>
    <property type="match status" value="1"/>
</dbReference>
<dbReference type="InterPro" id="IPR036724">
    <property type="entry name" value="Cobalamin-bd_sf"/>
</dbReference>
<dbReference type="EMBL" id="BARV01037305">
    <property type="protein sequence ID" value="GAI49466.1"/>
    <property type="molecule type" value="Genomic_DNA"/>
</dbReference>
<protein>
    <recommendedName>
        <fullName evidence="6">B12-binding N-terminal domain-containing protein</fullName>
    </recommendedName>
</protein>
<dbReference type="SUPFAM" id="SSF52242">
    <property type="entry name" value="Cobalamin (vitamin B12)-binding domain"/>
    <property type="match status" value="1"/>
</dbReference>
<comment type="caution">
    <text evidence="5">The sequence shown here is derived from an EMBL/GenBank/DDBJ whole genome shotgun (WGS) entry which is preliminary data.</text>
</comment>
<dbReference type="InterPro" id="IPR036594">
    <property type="entry name" value="Meth_synthase_dom"/>
</dbReference>
<evidence type="ECO:0008006" key="6">
    <source>
        <dbReference type="Google" id="ProtNLM"/>
    </source>
</evidence>
<name>X1Q405_9ZZZZ</name>
<dbReference type="PROSITE" id="PS51337">
    <property type="entry name" value="B12_BINDING_NTER"/>
    <property type="match status" value="1"/>
</dbReference>
<sequence length="123" mass="13338">MSIEILENLRKAVIQYDSEGAAIWAKKAIEKGIDPMKALAALTDAIRQIGNGYGRGEFFLPDLVGAAKVMTNATPIIEEEIKRSGKKREFLGTIVIGTVYGDIHSIGKTMVATLLTVEGFEVI</sequence>
<feature type="non-terminal residue" evidence="5">
    <location>
        <position position="123"/>
    </location>
</feature>
<dbReference type="GO" id="GO:0050667">
    <property type="term" value="P:homocysteine metabolic process"/>
    <property type="evidence" value="ECO:0007669"/>
    <property type="project" value="TreeGrafter"/>
</dbReference>
<dbReference type="PANTHER" id="PTHR45833">
    <property type="entry name" value="METHIONINE SYNTHASE"/>
    <property type="match status" value="1"/>
</dbReference>
<organism evidence="5">
    <name type="scientific">marine sediment metagenome</name>
    <dbReference type="NCBI Taxonomy" id="412755"/>
    <lineage>
        <taxon>unclassified sequences</taxon>
        <taxon>metagenomes</taxon>
        <taxon>ecological metagenomes</taxon>
    </lineage>
</organism>
<accession>X1Q405</accession>
<dbReference type="Pfam" id="PF02607">
    <property type="entry name" value="B12-binding_2"/>
    <property type="match status" value="1"/>
</dbReference>